<feature type="chain" id="PRO_5042893792" description="Tetratricopeptide repeat protein 17" evidence="3">
    <location>
        <begin position="21"/>
        <end position="1231"/>
    </location>
</feature>
<dbReference type="Pfam" id="PF13374">
    <property type="entry name" value="TPR_10"/>
    <property type="match status" value="1"/>
</dbReference>
<dbReference type="GO" id="GO:0015629">
    <property type="term" value="C:actin cytoskeleton"/>
    <property type="evidence" value="ECO:0007669"/>
    <property type="project" value="TreeGrafter"/>
</dbReference>
<keyword evidence="5" id="KW-1185">Reference proteome</keyword>
<dbReference type="SUPFAM" id="SSF48452">
    <property type="entry name" value="TPR-like"/>
    <property type="match status" value="1"/>
</dbReference>
<proteinExistence type="predicted"/>
<keyword evidence="1" id="KW-0802">TPR repeat</keyword>
<dbReference type="PANTHER" id="PTHR16091">
    <property type="entry name" value="TTC17 PROTEIN"/>
    <property type="match status" value="1"/>
</dbReference>
<dbReference type="PROSITE" id="PS50005">
    <property type="entry name" value="TPR"/>
    <property type="match status" value="1"/>
</dbReference>
<gene>
    <name evidence="4" type="ORF">SNE40_002084</name>
</gene>
<evidence type="ECO:0000313" key="4">
    <source>
        <dbReference type="EMBL" id="KAK6190157.1"/>
    </source>
</evidence>
<name>A0AAN8Q719_PATCE</name>
<dbReference type="InterPro" id="IPR011990">
    <property type="entry name" value="TPR-like_helical_dom_sf"/>
</dbReference>
<dbReference type="FunFam" id="1.25.40.10:FF:000061">
    <property type="entry name" value="Tetratricopeptide repeat domain 17"/>
    <property type="match status" value="1"/>
</dbReference>
<evidence type="ECO:0000313" key="5">
    <source>
        <dbReference type="Proteomes" id="UP001347796"/>
    </source>
</evidence>
<sequence length="1231" mass="140097">MASSVVVVVLLHFIFEQCLLTRGSIHWVVTEDGRVQSQADSVFNLRRPYDLVAFMKQEDRATVLNHLKKELLNRKGEIDKSEERDTAGLEQKFYKTDFDCMQAEKPLPEFDLYISTVLPLENKGIRPEDFIDLHASPSDEPIPPDCTQVTHLDFSAHSFEHLEGVKDRHNLTGTPEWGLKSAITHQDNVDDYGHLVYEAFKSNKTSWVLYNMAAFYWRIKGDPYQAVECVRRALHYSPRFHKDVALISLGNILHRARYSNEAAVVVHSALEISKELNVNHFTLGNVYAVLGEYNKSVICFENTLKIQPDFEAAAKRKYAVMCHSKLESALEAQHKSLQRTLKDLKDYQKKHDLWQQQNEKLLTEQVTTEAKIAQSIALELSKAKKATQDIGEYCHMVDRDGKQVLLCTWNRKIPSLEMLDQYAMDEQKKEVERAHQTSKKYEKKTIDYNLPVRAPLYVKERRPVPRYGDTDSGADDWPSKEECDTFVQKVPDPRNLSTVYLSPENKGFEVKALLTEAQNLKANGEHPLPWYPPICVTLLTINEYDEKTYDNVKSVSMAERTRVPLKMSDPSMRKVLLSHVNGGTVTEEEVGQRILSAIKQEVGARWVLFNLAGLYWRVIGNNYHGIECIRRSLALAPDEYADVPLNNLANILYKWGRFDDALLLMKDALKLNDAEPDTNFLYGNLLWATKNYTGAVAHYRIVLDIVPEHQEALSALRALRCYQKYHEAAQSVAPVETLAQPVGNNCQQKGLAVNPQTESRVICKTENGEEKCIIETRTRGKAGDCNGHCTQTCTITPIKLESCNGGELPIDTSNPVQCHQKGTNNHCGGEGGEELLFTSDFTAKLDEVSEHYEKKGICKGDDCNTLRVQPDQKKPHIKLEFVDGVLHQKLIFVQSASDIHVEEGECIIFSDGTKSPGCNQDEYRSYSEELATNNINIELRYLDGEGEADGRVTHCTLTTNKQQPQQPQQPEVQVAEDQIDTQDISSSVTLWPMFKRKVLDEKDLRCEESTFIDFSLFQSTHLAFEAKQINIHEYMDYNTVFKHNLDEPECSRDDIIPQLARDHLVNINNQIQYKSENGLKEVLQSLSGEIEPVQVVANRIALALQRNKTSWVAASAAGLYWRVEGDIEKAFDCYRLALSHVPREYSDLVLIGYANILLQGRYFNNAIVVVDLALEVQPSLPILYFTLGNIYAALNQWETAVSFYEATRYYQENFAPALDRLRAIYCQNLIK</sequence>
<dbReference type="EMBL" id="JAZGQO010000002">
    <property type="protein sequence ID" value="KAK6190157.1"/>
    <property type="molecule type" value="Genomic_DNA"/>
</dbReference>
<dbReference type="PANTHER" id="PTHR16091:SF1">
    <property type="entry name" value="TETRATRICOPEPTIDE REPEAT PROTEIN 17"/>
    <property type="match status" value="1"/>
</dbReference>
<comment type="caution">
    <text evidence="4">The sequence shown here is derived from an EMBL/GenBank/DDBJ whole genome shotgun (WGS) entry which is preliminary data.</text>
</comment>
<evidence type="ECO:0000256" key="1">
    <source>
        <dbReference type="PROSITE-ProRule" id="PRU00339"/>
    </source>
</evidence>
<feature type="signal peptide" evidence="3">
    <location>
        <begin position="1"/>
        <end position="20"/>
    </location>
</feature>
<dbReference type="GO" id="GO:0005737">
    <property type="term" value="C:cytoplasm"/>
    <property type="evidence" value="ECO:0007669"/>
    <property type="project" value="TreeGrafter"/>
</dbReference>
<dbReference type="AlphaFoldDB" id="A0AAN8Q719"/>
<dbReference type="InterPro" id="IPR019734">
    <property type="entry name" value="TPR_rpt"/>
</dbReference>
<reference evidence="4 5" key="1">
    <citation type="submission" date="2024-01" db="EMBL/GenBank/DDBJ databases">
        <title>The genome of the rayed Mediterranean limpet Patella caerulea (Linnaeus, 1758).</title>
        <authorList>
            <person name="Anh-Thu Weber A."/>
            <person name="Halstead-Nussloch G."/>
        </authorList>
    </citation>
    <scope>NUCLEOTIDE SEQUENCE [LARGE SCALE GENOMIC DNA]</scope>
    <source>
        <strain evidence="4">AATW-2023a</strain>
        <tissue evidence="4">Whole specimen</tissue>
    </source>
</reference>
<feature type="coiled-coil region" evidence="2">
    <location>
        <begin position="327"/>
        <end position="364"/>
    </location>
</feature>
<accession>A0AAN8Q719</accession>
<dbReference type="Gene3D" id="1.25.40.10">
    <property type="entry name" value="Tetratricopeptide repeat domain"/>
    <property type="match status" value="3"/>
</dbReference>
<dbReference type="GO" id="GO:0030041">
    <property type="term" value="P:actin filament polymerization"/>
    <property type="evidence" value="ECO:0007669"/>
    <property type="project" value="TreeGrafter"/>
</dbReference>
<organism evidence="4 5">
    <name type="scientific">Patella caerulea</name>
    <name type="common">Rayed Mediterranean limpet</name>
    <dbReference type="NCBI Taxonomy" id="87958"/>
    <lineage>
        <taxon>Eukaryota</taxon>
        <taxon>Metazoa</taxon>
        <taxon>Spiralia</taxon>
        <taxon>Lophotrochozoa</taxon>
        <taxon>Mollusca</taxon>
        <taxon>Gastropoda</taxon>
        <taxon>Patellogastropoda</taxon>
        <taxon>Patelloidea</taxon>
        <taxon>Patellidae</taxon>
        <taxon>Patella</taxon>
    </lineage>
</organism>
<feature type="repeat" description="TPR" evidence="1">
    <location>
        <begin position="277"/>
        <end position="310"/>
    </location>
</feature>
<dbReference type="InterPro" id="IPR052630">
    <property type="entry name" value="TTC17"/>
</dbReference>
<dbReference type="Proteomes" id="UP001347796">
    <property type="component" value="Unassembled WGS sequence"/>
</dbReference>
<evidence type="ECO:0000256" key="2">
    <source>
        <dbReference type="SAM" id="Coils"/>
    </source>
</evidence>
<protein>
    <recommendedName>
        <fullName evidence="6">Tetratricopeptide repeat protein 17</fullName>
    </recommendedName>
</protein>
<evidence type="ECO:0008006" key="6">
    <source>
        <dbReference type="Google" id="ProtNLM"/>
    </source>
</evidence>
<keyword evidence="2" id="KW-0175">Coiled coil</keyword>
<evidence type="ECO:0000256" key="3">
    <source>
        <dbReference type="SAM" id="SignalP"/>
    </source>
</evidence>
<dbReference type="SMART" id="SM00028">
    <property type="entry name" value="TPR"/>
    <property type="match status" value="7"/>
</dbReference>
<keyword evidence="3" id="KW-0732">Signal</keyword>